<sequence length="521" mass="56529">MGRMVVVGGEVSRRGLWGGNRTGPEWIGLSIALASGMVAIIALSDVIVLGLILGAAIIGLGVVLTTPSKITGYRSLGALLVERHHQRSRRKNKTATFVPVKFRDQTRMVKAGKADRARADEKGMIEVPVTHRNNAPLMVGTVRPFTVQTPTGPMTVFRHGGRIKTPYYTVTVEVMGSSSGIREENREDSAYVARGQFLARMARRQSLISHVQTLSRAVPMDSTDHLLWIKDKQAQGINRLLITSYGDLVQTLQSRSEQHRTYETFRVPRSAALSLKASKLGGGDTGMGLAIHQEIRTALAQAQMMGGIQDYRTLGPEQMAALLRHLQDPDFDIDDDENADLADCWQHLDGESSDSSVVINGHWHTRTGYVPASAFSPEAIPVSALQSLVSGIQPAVVHTVSMVMELSDARTARGKARTDAAMDRAKGKEVAKSGVVTDGSEEVLMGASSQRLLDLKPGSGHHGAAYALYISYSVESEDELLATADLIEAAAADAGIEFIDWMDHRNDLALITTMPFTRGIR</sequence>
<reference evidence="2 3" key="1">
    <citation type="submission" date="2023-07" db="EMBL/GenBank/DDBJ databases">
        <title>Sorghum-associated microbial communities from plants grown in Nebraska, USA.</title>
        <authorList>
            <person name="Schachtman D."/>
        </authorList>
    </citation>
    <scope>NUCLEOTIDE SEQUENCE [LARGE SCALE GENOMIC DNA]</scope>
    <source>
        <strain evidence="2 3">CC222</strain>
    </source>
</reference>
<dbReference type="Proteomes" id="UP001226577">
    <property type="component" value="Unassembled WGS sequence"/>
</dbReference>
<feature type="transmembrane region" description="Helical" evidence="1">
    <location>
        <begin position="31"/>
        <end position="64"/>
    </location>
</feature>
<proteinExistence type="predicted"/>
<keyword evidence="1" id="KW-0472">Membrane</keyword>
<protein>
    <submittedName>
        <fullName evidence="2">Uncharacterized protein</fullName>
    </submittedName>
</protein>
<name>A0ABT9S0M3_9MICC</name>
<organism evidence="2 3">
    <name type="scientific">Pseudarthrobacter enclensis</name>
    <dbReference type="NCBI Taxonomy" id="993070"/>
    <lineage>
        <taxon>Bacteria</taxon>
        <taxon>Bacillati</taxon>
        <taxon>Actinomycetota</taxon>
        <taxon>Actinomycetes</taxon>
        <taxon>Micrococcales</taxon>
        <taxon>Micrococcaceae</taxon>
        <taxon>Pseudarthrobacter</taxon>
    </lineage>
</organism>
<accession>A0ABT9S0M3</accession>
<keyword evidence="3" id="KW-1185">Reference proteome</keyword>
<comment type="caution">
    <text evidence="2">The sequence shown here is derived from an EMBL/GenBank/DDBJ whole genome shotgun (WGS) entry which is preliminary data.</text>
</comment>
<keyword evidence="1" id="KW-1133">Transmembrane helix</keyword>
<dbReference type="EMBL" id="JAUSRE010000022">
    <property type="protein sequence ID" value="MDP9890019.1"/>
    <property type="molecule type" value="Genomic_DNA"/>
</dbReference>
<gene>
    <name evidence="2" type="ORF">J2X98_003631</name>
</gene>
<evidence type="ECO:0000256" key="1">
    <source>
        <dbReference type="SAM" id="Phobius"/>
    </source>
</evidence>
<evidence type="ECO:0000313" key="3">
    <source>
        <dbReference type="Proteomes" id="UP001226577"/>
    </source>
</evidence>
<keyword evidence="1" id="KW-0812">Transmembrane</keyword>
<dbReference type="RefSeq" id="WP_306971354.1">
    <property type="nucleotide sequence ID" value="NZ_JAUSRE010000022.1"/>
</dbReference>
<evidence type="ECO:0000313" key="2">
    <source>
        <dbReference type="EMBL" id="MDP9890019.1"/>
    </source>
</evidence>